<dbReference type="Gene3D" id="2.60.120.290">
    <property type="entry name" value="Spermadhesin, CUB domain"/>
    <property type="match status" value="1"/>
</dbReference>
<dbReference type="InterPro" id="IPR007110">
    <property type="entry name" value="Ig-like_dom"/>
</dbReference>
<feature type="domain" description="Ig-like" evidence="5">
    <location>
        <begin position="369"/>
        <end position="446"/>
    </location>
</feature>
<evidence type="ECO:0000313" key="6">
    <source>
        <dbReference type="EMBL" id="RMX49280.1"/>
    </source>
</evidence>
<proteinExistence type="predicted"/>
<dbReference type="Pfam" id="PF13927">
    <property type="entry name" value="Ig_3"/>
    <property type="match status" value="1"/>
</dbReference>
<dbReference type="Proteomes" id="UP000275408">
    <property type="component" value="Unassembled WGS sequence"/>
</dbReference>
<reference evidence="6 7" key="1">
    <citation type="journal article" date="2018" name="Sci. Rep.">
        <title>Comparative analysis of the Pocillopora damicornis genome highlights role of immune system in coral evolution.</title>
        <authorList>
            <person name="Cunning R."/>
            <person name="Bay R.A."/>
            <person name="Gillette P."/>
            <person name="Baker A.C."/>
            <person name="Traylor-Knowles N."/>
        </authorList>
    </citation>
    <scope>NUCLEOTIDE SEQUENCE [LARGE SCALE GENOMIC DNA]</scope>
    <source>
        <strain evidence="6">RSMAS</strain>
        <tissue evidence="6">Whole animal</tissue>
    </source>
</reference>
<organism evidence="6 7">
    <name type="scientific">Pocillopora damicornis</name>
    <name type="common">Cauliflower coral</name>
    <name type="synonym">Millepora damicornis</name>
    <dbReference type="NCBI Taxonomy" id="46731"/>
    <lineage>
        <taxon>Eukaryota</taxon>
        <taxon>Metazoa</taxon>
        <taxon>Cnidaria</taxon>
        <taxon>Anthozoa</taxon>
        <taxon>Hexacorallia</taxon>
        <taxon>Scleractinia</taxon>
        <taxon>Astrocoeniina</taxon>
        <taxon>Pocilloporidae</taxon>
        <taxon>Pocillopora</taxon>
    </lineage>
</organism>
<dbReference type="Pfam" id="PF00431">
    <property type="entry name" value="CUB"/>
    <property type="match status" value="1"/>
</dbReference>
<dbReference type="EMBL" id="RCHS01002151">
    <property type="protein sequence ID" value="RMX49280.1"/>
    <property type="molecule type" value="Genomic_DNA"/>
</dbReference>
<dbReference type="InterPro" id="IPR035914">
    <property type="entry name" value="Sperma_CUB_dom_sf"/>
</dbReference>
<protein>
    <recommendedName>
        <fullName evidence="8">Ig-like domain-containing protein</fullName>
    </recommendedName>
</protein>
<keyword evidence="1" id="KW-1015">Disulfide bond</keyword>
<sequence length="513" mass="56728">MARVCKQVLVTEYIDPVLTMFFPVRIEDVVAFQTHSASEVDAMGNCTYIGSQSANHFNSALLIENESNGWMSPMAVSSTHLEQSFSFAKPISHSVKLFRSLVSALCYTEYTSCYLEPRFLDLFFSCPPTPSLTQQESIDNKLGLMLVLTATLPSTKETEPSESFPTYSPQCVTWYRRPFAPASCYISFDAEKKGNFEDKTTMSPSDEPFTIRTPATAPTQFTRADSTATPITTPPSTPSSTPSSTPLNTPFTTPITTPKTSPTGSPIICVGYKQWKIIVPEGNYVEMTIKKVNLRPWACLFETYIMVRDGQSLSDNVLRILCEASTSPHRIASSGNKMIVERYGILGASEGSGFEASFKAKPLKTGDPPSFGVAEETVTLLEHCSQSLLCQAGGAPAPRITWSKNGEVLQNSTSVTYTPRWHSKSGNYSCRASNFNGSDTKTLLVHTEKCSRFCSCYKLNSHPFWLGVECRTSNEGTVPRDIPLATRYLLFFADTSLWHISPKSFENLSDLQY</sequence>
<evidence type="ECO:0000256" key="3">
    <source>
        <dbReference type="SAM" id="MobiDB-lite"/>
    </source>
</evidence>
<evidence type="ECO:0000259" key="4">
    <source>
        <dbReference type="PROSITE" id="PS01180"/>
    </source>
</evidence>
<evidence type="ECO:0000256" key="2">
    <source>
        <dbReference type="PROSITE-ProRule" id="PRU00059"/>
    </source>
</evidence>
<dbReference type="CDD" id="cd00041">
    <property type="entry name" value="CUB"/>
    <property type="match status" value="1"/>
</dbReference>
<dbReference type="InterPro" id="IPR036179">
    <property type="entry name" value="Ig-like_dom_sf"/>
</dbReference>
<feature type="non-terminal residue" evidence="6">
    <location>
        <position position="513"/>
    </location>
</feature>
<keyword evidence="7" id="KW-1185">Reference proteome</keyword>
<dbReference type="SUPFAM" id="SSF48726">
    <property type="entry name" value="Immunoglobulin"/>
    <property type="match status" value="1"/>
</dbReference>
<gene>
    <name evidence="6" type="ORF">pdam_00011258</name>
</gene>
<feature type="region of interest" description="Disordered" evidence="3">
    <location>
        <begin position="223"/>
        <end position="260"/>
    </location>
</feature>
<comment type="caution">
    <text evidence="2">Lacks conserved residue(s) required for the propagation of feature annotation.</text>
</comment>
<dbReference type="PROSITE" id="PS01180">
    <property type="entry name" value="CUB"/>
    <property type="match status" value="1"/>
</dbReference>
<dbReference type="InterPro" id="IPR000859">
    <property type="entry name" value="CUB_dom"/>
</dbReference>
<dbReference type="PROSITE" id="PS50835">
    <property type="entry name" value="IG_LIKE"/>
    <property type="match status" value="1"/>
</dbReference>
<dbReference type="AlphaFoldDB" id="A0A3M6U6J4"/>
<dbReference type="Gene3D" id="2.60.40.10">
    <property type="entry name" value="Immunoglobulins"/>
    <property type="match status" value="1"/>
</dbReference>
<dbReference type="SUPFAM" id="SSF49854">
    <property type="entry name" value="Spermadhesin, CUB domain"/>
    <property type="match status" value="1"/>
</dbReference>
<dbReference type="InterPro" id="IPR013783">
    <property type="entry name" value="Ig-like_fold"/>
</dbReference>
<accession>A0A3M6U6J4</accession>
<name>A0A3M6U6J4_POCDA</name>
<evidence type="ECO:0000313" key="7">
    <source>
        <dbReference type="Proteomes" id="UP000275408"/>
    </source>
</evidence>
<comment type="caution">
    <text evidence="6">The sequence shown here is derived from an EMBL/GenBank/DDBJ whole genome shotgun (WGS) entry which is preliminary data.</text>
</comment>
<evidence type="ECO:0000256" key="1">
    <source>
        <dbReference type="ARBA" id="ARBA00023157"/>
    </source>
</evidence>
<evidence type="ECO:0008006" key="8">
    <source>
        <dbReference type="Google" id="ProtNLM"/>
    </source>
</evidence>
<evidence type="ECO:0000259" key="5">
    <source>
        <dbReference type="PROSITE" id="PS50835"/>
    </source>
</evidence>
<dbReference type="OrthoDB" id="6022531at2759"/>
<feature type="domain" description="CUB" evidence="4">
    <location>
        <begin position="243"/>
        <end position="361"/>
    </location>
</feature>
<feature type="compositionally biased region" description="Low complexity" evidence="3">
    <location>
        <begin position="238"/>
        <end position="260"/>
    </location>
</feature>